<evidence type="ECO:0000313" key="3">
    <source>
        <dbReference type="Proteomes" id="UP000192731"/>
    </source>
</evidence>
<dbReference type="AlphaFoldDB" id="A0A1W1VM92"/>
<feature type="transmembrane region" description="Helical" evidence="1">
    <location>
        <begin position="43"/>
        <end position="69"/>
    </location>
</feature>
<sequence>MYKIIIFVIFLILLFIALKVKTRLNMKRKNLPEPISSPLAEALKQLIGIAGGIYLSLIMFISFLAIDIPTKVKILNINMDPLALCSLLLAILQPIVYNLLILKNK</sequence>
<gene>
    <name evidence="2" type="ORF">SAMN00017405_0222</name>
</gene>
<dbReference type="EMBL" id="FWWT01000022">
    <property type="protein sequence ID" value="SMB94505.1"/>
    <property type="molecule type" value="Genomic_DNA"/>
</dbReference>
<proteinExistence type="predicted"/>
<keyword evidence="1" id="KW-0472">Membrane</keyword>
<dbReference type="STRING" id="656914.SAMN00017405_0222"/>
<feature type="transmembrane region" description="Helical" evidence="1">
    <location>
        <begin position="81"/>
        <end position="102"/>
    </location>
</feature>
<dbReference type="RefSeq" id="WP_084054040.1">
    <property type="nucleotide sequence ID" value="NZ_FWWT01000022.1"/>
</dbReference>
<accession>A0A1W1VM92</accession>
<keyword evidence="3" id="KW-1185">Reference proteome</keyword>
<dbReference type="OrthoDB" id="1726338at2"/>
<name>A0A1W1VM92_DESTI</name>
<organism evidence="2 3">
    <name type="scientific">Desulfonispora thiosulfatigenes DSM 11270</name>
    <dbReference type="NCBI Taxonomy" id="656914"/>
    <lineage>
        <taxon>Bacteria</taxon>
        <taxon>Bacillati</taxon>
        <taxon>Bacillota</taxon>
        <taxon>Clostridia</taxon>
        <taxon>Eubacteriales</taxon>
        <taxon>Peptococcaceae</taxon>
        <taxon>Desulfonispora</taxon>
    </lineage>
</organism>
<evidence type="ECO:0000256" key="1">
    <source>
        <dbReference type="SAM" id="Phobius"/>
    </source>
</evidence>
<reference evidence="2 3" key="1">
    <citation type="submission" date="2017-04" db="EMBL/GenBank/DDBJ databases">
        <authorList>
            <person name="Afonso C.L."/>
            <person name="Miller P.J."/>
            <person name="Scott M.A."/>
            <person name="Spackman E."/>
            <person name="Goraichik I."/>
            <person name="Dimitrov K.M."/>
            <person name="Suarez D.L."/>
            <person name="Swayne D.E."/>
        </authorList>
    </citation>
    <scope>NUCLEOTIDE SEQUENCE [LARGE SCALE GENOMIC DNA]</scope>
    <source>
        <strain evidence="2 3">DSM 11270</strain>
    </source>
</reference>
<keyword evidence="1" id="KW-0812">Transmembrane</keyword>
<evidence type="ECO:0000313" key="2">
    <source>
        <dbReference type="EMBL" id="SMB94505.1"/>
    </source>
</evidence>
<keyword evidence="1" id="KW-1133">Transmembrane helix</keyword>
<dbReference type="Proteomes" id="UP000192731">
    <property type="component" value="Unassembled WGS sequence"/>
</dbReference>
<protein>
    <submittedName>
        <fullName evidence="2">Uncharacterized protein</fullName>
    </submittedName>
</protein>